<gene>
    <name evidence="1" type="ORF">ILYODFUR_021708</name>
</gene>
<evidence type="ECO:0000313" key="1">
    <source>
        <dbReference type="EMBL" id="MEQ2256178.1"/>
    </source>
</evidence>
<name>A0ABV0VHG7_9TELE</name>
<organism evidence="1 2">
    <name type="scientific">Ilyodon furcidens</name>
    <name type="common">goldbreast splitfin</name>
    <dbReference type="NCBI Taxonomy" id="33524"/>
    <lineage>
        <taxon>Eukaryota</taxon>
        <taxon>Metazoa</taxon>
        <taxon>Chordata</taxon>
        <taxon>Craniata</taxon>
        <taxon>Vertebrata</taxon>
        <taxon>Euteleostomi</taxon>
        <taxon>Actinopterygii</taxon>
        <taxon>Neopterygii</taxon>
        <taxon>Teleostei</taxon>
        <taxon>Neoteleostei</taxon>
        <taxon>Acanthomorphata</taxon>
        <taxon>Ovalentaria</taxon>
        <taxon>Atherinomorphae</taxon>
        <taxon>Cyprinodontiformes</taxon>
        <taxon>Goodeidae</taxon>
        <taxon>Ilyodon</taxon>
    </lineage>
</organism>
<sequence length="77" mass="8946">MQDDYVQTKLLSSEDTFQPLLSIVVIVMLCSAHEHRAEIYTRADCDIDRPADHPEGRGRHCDFGLQLHTEPIRQRRN</sequence>
<dbReference type="Proteomes" id="UP001482620">
    <property type="component" value="Unassembled WGS sequence"/>
</dbReference>
<comment type="caution">
    <text evidence="1">The sequence shown here is derived from an EMBL/GenBank/DDBJ whole genome shotgun (WGS) entry which is preliminary data.</text>
</comment>
<reference evidence="1 2" key="1">
    <citation type="submission" date="2021-06" db="EMBL/GenBank/DDBJ databases">
        <authorList>
            <person name="Palmer J.M."/>
        </authorList>
    </citation>
    <scope>NUCLEOTIDE SEQUENCE [LARGE SCALE GENOMIC DNA]</scope>
    <source>
        <strain evidence="2">if_2019</strain>
        <tissue evidence="1">Muscle</tissue>
    </source>
</reference>
<keyword evidence="2" id="KW-1185">Reference proteome</keyword>
<dbReference type="EMBL" id="JAHRIQ010106607">
    <property type="protein sequence ID" value="MEQ2256178.1"/>
    <property type="molecule type" value="Genomic_DNA"/>
</dbReference>
<accession>A0ABV0VHG7</accession>
<proteinExistence type="predicted"/>
<evidence type="ECO:0000313" key="2">
    <source>
        <dbReference type="Proteomes" id="UP001482620"/>
    </source>
</evidence>
<protein>
    <submittedName>
        <fullName evidence="1">Uncharacterized protein</fullName>
    </submittedName>
</protein>